<dbReference type="RefSeq" id="WP_181202641.1">
    <property type="nucleotide sequence ID" value="NZ_CP055675.1"/>
</dbReference>
<organism evidence="1 2">
    <name type="scientific">Escherichia fergusonii</name>
    <dbReference type="NCBI Taxonomy" id="564"/>
    <lineage>
        <taxon>Bacteria</taxon>
        <taxon>Pseudomonadati</taxon>
        <taxon>Pseudomonadota</taxon>
        <taxon>Gammaproteobacteria</taxon>
        <taxon>Enterobacterales</taxon>
        <taxon>Enterobacteriaceae</taxon>
        <taxon>Escherichia</taxon>
    </lineage>
</organism>
<gene>
    <name evidence="1" type="ORF">HVY52_14895</name>
</gene>
<reference evidence="1 2" key="1">
    <citation type="submission" date="2020-06" db="EMBL/GenBank/DDBJ databases">
        <title>REHAB project genomes.</title>
        <authorList>
            <person name="Shaw L.P."/>
        </authorList>
    </citation>
    <scope>NUCLEOTIDE SEQUENCE [LARGE SCALE GENOMIC DNA]</scope>
    <source>
        <strain evidence="1 2">RHB28-C13</strain>
    </source>
</reference>
<sequence>MKTPLPFGIIVLVYGIAAPVSASQEATLSIQGKISPPTCSVDVVSSHLTQECGKMTRHFTLQQSVITAVRGVVTEVLAVPEDGKRKIILSSYD</sequence>
<dbReference type="InterPro" id="IPR020386">
    <property type="entry name" value="Uncharacterised_YehE"/>
</dbReference>
<accession>A0A7W3EDN6</accession>
<dbReference type="Pfam" id="PF10836">
    <property type="entry name" value="DUF2574"/>
    <property type="match status" value="1"/>
</dbReference>
<dbReference type="EMBL" id="CP055675">
    <property type="protein sequence ID" value="QLN01025.1"/>
    <property type="molecule type" value="Genomic_DNA"/>
</dbReference>
<evidence type="ECO:0000313" key="2">
    <source>
        <dbReference type="Proteomes" id="UP000510927"/>
    </source>
</evidence>
<name>A0A7W3EDN6_ESCFE</name>
<dbReference type="AlphaFoldDB" id="A0A7W3EDN6"/>
<protein>
    <submittedName>
        <fullName evidence="1">DUF2574 family protein</fullName>
    </submittedName>
</protein>
<proteinExistence type="predicted"/>
<dbReference type="Proteomes" id="UP000510927">
    <property type="component" value="Chromosome"/>
</dbReference>
<evidence type="ECO:0000313" key="1">
    <source>
        <dbReference type="EMBL" id="QLN01025.1"/>
    </source>
</evidence>